<dbReference type="SUPFAM" id="SSF46689">
    <property type="entry name" value="Homeodomain-like"/>
    <property type="match status" value="1"/>
</dbReference>
<evidence type="ECO:0000313" key="6">
    <source>
        <dbReference type="Proteomes" id="UP001489004"/>
    </source>
</evidence>
<organism evidence="5 6">
    <name type="scientific">[Myrmecia] bisecta</name>
    <dbReference type="NCBI Taxonomy" id="41462"/>
    <lineage>
        <taxon>Eukaryota</taxon>
        <taxon>Viridiplantae</taxon>
        <taxon>Chlorophyta</taxon>
        <taxon>core chlorophytes</taxon>
        <taxon>Trebouxiophyceae</taxon>
        <taxon>Trebouxiales</taxon>
        <taxon>Trebouxiaceae</taxon>
        <taxon>Myrmecia</taxon>
    </lineage>
</organism>
<gene>
    <name evidence="5" type="ORF">WJX72_010284</name>
</gene>
<dbReference type="GO" id="GO:0003677">
    <property type="term" value="F:DNA binding"/>
    <property type="evidence" value="ECO:0007669"/>
    <property type="project" value="UniProtKB-KW"/>
</dbReference>
<dbReference type="InterPro" id="IPR009057">
    <property type="entry name" value="Homeodomain-like_sf"/>
</dbReference>
<evidence type="ECO:0000256" key="3">
    <source>
        <dbReference type="ARBA" id="ARBA00023242"/>
    </source>
</evidence>
<dbReference type="Pfam" id="PF05920">
    <property type="entry name" value="Homeobox_KN"/>
    <property type="match status" value="1"/>
</dbReference>
<comment type="caution">
    <text evidence="5">The sequence shown here is derived from an EMBL/GenBank/DDBJ whole genome shotgun (WGS) entry which is preliminary data.</text>
</comment>
<evidence type="ECO:0000256" key="1">
    <source>
        <dbReference type="ARBA" id="ARBA00023125"/>
    </source>
</evidence>
<keyword evidence="1" id="KW-0238">DNA-binding</keyword>
<reference evidence="5 6" key="1">
    <citation type="journal article" date="2024" name="Nat. Commun.">
        <title>Phylogenomics reveals the evolutionary origins of lichenization in chlorophyte algae.</title>
        <authorList>
            <person name="Puginier C."/>
            <person name="Libourel C."/>
            <person name="Otte J."/>
            <person name="Skaloud P."/>
            <person name="Haon M."/>
            <person name="Grisel S."/>
            <person name="Petersen M."/>
            <person name="Berrin J.G."/>
            <person name="Delaux P.M."/>
            <person name="Dal Grande F."/>
            <person name="Keller J."/>
        </authorList>
    </citation>
    <scope>NUCLEOTIDE SEQUENCE [LARGE SCALE GENOMIC DNA]</scope>
    <source>
        <strain evidence="5 6">SAG 2043</strain>
    </source>
</reference>
<dbReference type="Gene3D" id="1.10.10.60">
    <property type="entry name" value="Homeodomain-like"/>
    <property type="match status" value="1"/>
</dbReference>
<feature type="domain" description="KN homeodomain" evidence="4">
    <location>
        <begin position="126"/>
        <end position="163"/>
    </location>
</feature>
<dbReference type="GO" id="GO:0006355">
    <property type="term" value="P:regulation of DNA-templated transcription"/>
    <property type="evidence" value="ECO:0007669"/>
    <property type="project" value="InterPro"/>
</dbReference>
<sequence>MAPGGINDAELARMEADLHKAMGDQEAQFLQIAGIDDPEVDHLEAGLVREHVAELKQMYLDIFEAALVPDPELKASLHPRSAQHLDRLQRFAVYGLNEPSLCPVTAFGSFLRSTEKKWRICEVWKTLHRFDPHPSKETKAAICDYTGRPHKSVTDWFTNFRARRFPMEMREEAEKDKLAELEWAARKKS</sequence>
<name>A0AAW1PXQ9_9CHLO</name>
<evidence type="ECO:0000259" key="4">
    <source>
        <dbReference type="Pfam" id="PF05920"/>
    </source>
</evidence>
<evidence type="ECO:0000313" key="5">
    <source>
        <dbReference type="EMBL" id="KAK9813185.1"/>
    </source>
</evidence>
<protein>
    <recommendedName>
        <fullName evidence="4">KN homeodomain domain-containing protein</fullName>
    </recommendedName>
</protein>
<keyword evidence="6" id="KW-1185">Reference proteome</keyword>
<dbReference type="AlphaFoldDB" id="A0AAW1PXQ9"/>
<proteinExistence type="predicted"/>
<keyword evidence="2" id="KW-0371">Homeobox</keyword>
<dbReference type="InterPro" id="IPR008422">
    <property type="entry name" value="KN_HD"/>
</dbReference>
<dbReference type="Proteomes" id="UP001489004">
    <property type="component" value="Unassembled WGS sequence"/>
</dbReference>
<dbReference type="EMBL" id="JALJOR010000008">
    <property type="protein sequence ID" value="KAK9813185.1"/>
    <property type="molecule type" value="Genomic_DNA"/>
</dbReference>
<evidence type="ECO:0000256" key="2">
    <source>
        <dbReference type="ARBA" id="ARBA00023155"/>
    </source>
</evidence>
<keyword evidence="3" id="KW-0539">Nucleus</keyword>
<accession>A0AAW1PXQ9</accession>